<dbReference type="GeneID" id="16077584"/>
<dbReference type="FunCoup" id="F2U2D6">
    <property type="interactions" value="651"/>
</dbReference>
<evidence type="ECO:0008006" key="4">
    <source>
        <dbReference type="Google" id="ProtNLM"/>
    </source>
</evidence>
<evidence type="ECO:0000313" key="3">
    <source>
        <dbReference type="Proteomes" id="UP000007799"/>
    </source>
</evidence>
<feature type="compositionally biased region" description="Acidic residues" evidence="1">
    <location>
        <begin position="43"/>
        <end position="52"/>
    </location>
</feature>
<evidence type="ECO:0000313" key="2">
    <source>
        <dbReference type="EMBL" id="EGD81788.1"/>
    </source>
</evidence>
<accession>F2U2D6</accession>
<evidence type="ECO:0000256" key="1">
    <source>
        <dbReference type="SAM" id="MobiDB-lite"/>
    </source>
</evidence>
<dbReference type="RefSeq" id="XP_004996992.1">
    <property type="nucleotide sequence ID" value="XM_004996935.1"/>
</dbReference>
<gene>
    <name evidence="2" type="ORF">PTSG_02501</name>
</gene>
<dbReference type="Pfam" id="PF04979">
    <property type="entry name" value="IPP-2"/>
    <property type="match status" value="1"/>
</dbReference>
<protein>
    <recommendedName>
        <fullName evidence="4">Protein phosphatase inhibitor 2</fullName>
    </recommendedName>
</protein>
<dbReference type="GO" id="GO:0004864">
    <property type="term" value="F:protein phosphatase inhibitor activity"/>
    <property type="evidence" value="ECO:0007669"/>
    <property type="project" value="InterPro"/>
</dbReference>
<dbReference type="STRING" id="946362.F2U2D6"/>
<dbReference type="InterPro" id="IPR007062">
    <property type="entry name" value="PPI-2"/>
</dbReference>
<sequence length="156" mass="18086">MSKPGVKWDEDNIRETYHPADKDYGHMKIDEPNTPYEPPLEMDHEEDDDDDVPSLNLEGESPIVSNIPVISAEAPEEEFAVEETTEKKHVNFMKKRKEHYNMREAMLRARQLMAEEGDDEEDEEEDEEKNDADEHAKTNAQQQQQQQQQATQSGSQ</sequence>
<proteinExistence type="predicted"/>
<dbReference type="GO" id="GO:0009966">
    <property type="term" value="P:regulation of signal transduction"/>
    <property type="evidence" value="ECO:0007669"/>
    <property type="project" value="InterPro"/>
</dbReference>
<dbReference type="EMBL" id="GL832959">
    <property type="protein sequence ID" value="EGD81788.1"/>
    <property type="molecule type" value="Genomic_DNA"/>
</dbReference>
<dbReference type="OrthoDB" id="551302at2759"/>
<feature type="region of interest" description="Disordered" evidence="1">
    <location>
        <begin position="1"/>
        <end position="69"/>
    </location>
</feature>
<dbReference type="PANTHER" id="PTHR12398">
    <property type="entry name" value="PROTEIN PHOSPHATASE INHIBITOR"/>
    <property type="match status" value="1"/>
</dbReference>
<dbReference type="Gene3D" id="6.10.250.1050">
    <property type="match status" value="1"/>
</dbReference>
<dbReference type="InParanoid" id="F2U2D6"/>
<reference evidence="2" key="1">
    <citation type="submission" date="2009-08" db="EMBL/GenBank/DDBJ databases">
        <title>Annotation of Salpingoeca rosetta.</title>
        <authorList>
            <consortium name="The Broad Institute Genome Sequencing Platform"/>
            <person name="Russ C."/>
            <person name="Cuomo C."/>
            <person name="Burger G."/>
            <person name="Gray M.W."/>
            <person name="Holland P.W.H."/>
            <person name="King N."/>
            <person name="Lang F.B.F."/>
            <person name="Roger A.J."/>
            <person name="Ruiz-Trillo I."/>
            <person name="Young S.K."/>
            <person name="Zeng Q."/>
            <person name="Gargeya S."/>
            <person name="Alvarado L."/>
            <person name="Berlin A."/>
            <person name="Chapman S.B."/>
            <person name="Chen Z."/>
            <person name="Freedman E."/>
            <person name="Gellesch M."/>
            <person name="Goldberg J."/>
            <person name="Griggs A."/>
            <person name="Gujja S."/>
            <person name="Heilman E."/>
            <person name="Heiman D."/>
            <person name="Howarth C."/>
            <person name="Mehta T."/>
            <person name="Neiman D."/>
            <person name="Pearson M."/>
            <person name="Roberts A."/>
            <person name="Saif S."/>
            <person name="Shea T."/>
            <person name="Shenoy N."/>
            <person name="Sisk P."/>
            <person name="Stolte C."/>
            <person name="Sykes S."/>
            <person name="White J."/>
            <person name="Yandava C."/>
            <person name="Haas B."/>
            <person name="Nusbaum C."/>
            <person name="Birren B."/>
        </authorList>
    </citation>
    <scope>NUCLEOTIDE SEQUENCE</scope>
    <source>
        <strain evidence="2">ATCC 50818</strain>
    </source>
</reference>
<feature type="compositionally biased region" description="Basic and acidic residues" evidence="1">
    <location>
        <begin position="1"/>
        <end position="31"/>
    </location>
</feature>
<name>F2U2D6_SALR5</name>
<dbReference type="OMA" id="KWDESSI"/>
<dbReference type="Proteomes" id="UP000007799">
    <property type="component" value="Unassembled WGS sequence"/>
</dbReference>
<keyword evidence="3" id="KW-1185">Reference proteome</keyword>
<dbReference type="AlphaFoldDB" id="F2U2D6"/>
<dbReference type="KEGG" id="sre:PTSG_02501"/>
<organism evidence="2 3">
    <name type="scientific">Salpingoeca rosetta (strain ATCC 50818 / BSB-021)</name>
    <dbReference type="NCBI Taxonomy" id="946362"/>
    <lineage>
        <taxon>Eukaryota</taxon>
        <taxon>Choanoflagellata</taxon>
        <taxon>Craspedida</taxon>
        <taxon>Salpingoecidae</taxon>
        <taxon>Salpingoeca</taxon>
    </lineage>
</organism>
<dbReference type="eggNOG" id="KOG4041">
    <property type="taxonomic scope" value="Eukaryota"/>
</dbReference>
<feature type="compositionally biased region" description="Acidic residues" evidence="1">
    <location>
        <begin position="115"/>
        <end position="131"/>
    </location>
</feature>
<feature type="region of interest" description="Disordered" evidence="1">
    <location>
        <begin position="108"/>
        <end position="156"/>
    </location>
</feature>
<dbReference type="PANTHER" id="PTHR12398:SF20">
    <property type="entry name" value="PROTEIN PHOSPHATASE 1 REGULATORY INHIBITOR SUBUNIT 2"/>
    <property type="match status" value="1"/>
</dbReference>